<feature type="compositionally biased region" description="Polar residues" evidence="1">
    <location>
        <begin position="175"/>
        <end position="184"/>
    </location>
</feature>
<proteinExistence type="predicted"/>
<dbReference type="STRING" id="1798401.A2363_02740"/>
<accession>A0A1F6BED9</accession>
<dbReference type="EMBL" id="MFKE01000016">
    <property type="protein sequence ID" value="OGG35306.1"/>
    <property type="molecule type" value="Genomic_DNA"/>
</dbReference>
<dbReference type="AlphaFoldDB" id="A0A1F6BED9"/>
<evidence type="ECO:0000313" key="2">
    <source>
        <dbReference type="EMBL" id="OGG35306.1"/>
    </source>
</evidence>
<name>A0A1F6BED9_9BACT</name>
<protein>
    <submittedName>
        <fullName evidence="2">Uncharacterized protein</fullName>
    </submittedName>
</protein>
<evidence type="ECO:0000256" key="1">
    <source>
        <dbReference type="SAM" id="MobiDB-lite"/>
    </source>
</evidence>
<reference evidence="2 3" key="1">
    <citation type="journal article" date="2016" name="Nat. Commun.">
        <title>Thousands of microbial genomes shed light on interconnected biogeochemical processes in an aquifer system.</title>
        <authorList>
            <person name="Anantharaman K."/>
            <person name="Brown C.T."/>
            <person name="Hug L.A."/>
            <person name="Sharon I."/>
            <person name="Castelle C.J."/>
            <person name="Probst A.J."/>
            <person name="Thomas B.C."/>
            <person name="Singh A."/>
            <person name="Wilkins M.J."/>
            <person name="Karaoz U."/>
            <person name="Brodie E.L."/>
            <person name="Williams K.H."/>
            <person name="Hubbard S.S."/>
            <person name="Banfield J.F."/>
        </authorList>
    </citation>
    <scope>NUCLEOTIDE SEQUENCE [LARGE SCALE GENOMIC DNA]</scope>
</reference>
<evidence type="ECO:0000313" key="3">
    <source>
        <dbReference type="Proteomes" id="UP000176186"/>
    </source>
</evidence>
<feature type="compositionally biased region" description="Basic and acidic residues" evidence="1">
    <location>
        <begin position="1"/>
        <end position="21"/>
    </location>
</feature>
<dbReference type="Proteomes" id="UP000176186">
    <property type="component" value="Unassembled WGS sequence"/>
</dbReference>
<feature type="region of interest" description="Disordered" evidence="1">
    <location>
        <begin position="1"/>
        <end position="40"/>
    </location>
</feature>
<gene>
    <name evidence="2" type="ORF">A2363_02740</name>
</gene>
<organism evidence="2 3">
    <name type="scientific">Candidatus Gottesmanbacteria bacterium RIFOXYB1_FULL_47_11</name>
    <dbReference type="NCBI Taxonomy" id="1798401"/>
    <lineage>
        <taxon>Bacteria</taxon>
        <taxon>Candidatus Gottesmaniibacteriota</taxon>
    </lineage>
</organism>
<feature type="region of interest" description="Disordered" evidence="1">
    <location>
        <begin position="164"/>
        <end position="184"/>
    </location>
</feature>
<feature type="compositionally biased region" description="Basic and acidic residues" evidence="1">
    <location>
        <begin position="29"/>
        <end position="40"/>
    </location>
</feature>
<sequence>MSLKELQRQHEAEQAAAELKRQRQISSDQTEHAESEALRLKDHKLRMQQQEQAMNEIWSKSGIEEVFREAQELKDGTLTISETHIPSFEETYSGHVSRSLRLEWKVPTGSYLFGLVKEYSQYDVRTHVLPNSIWFNTSNDELDVPQAYDRGIIEKKVFNLIQNAKPIDHSPPKPSSYSNRNPGW</sequence>
<comment type="caution">
    <text evidence="2">The sequence shown here is derived from an EMBL/GenBank/DDBJ whole genome shotgun (WGS) entry which is preliminary data.</text>
</comment>